<comment type="function">
    <text evidence="15">Catalyzes the formation of NAD(+) from nicotinamide mononucleotide (NMN) and ATP. Can also use the deamidated form; nicotinic acid mononucleotide (NaMN) as substrate with the same efficiency. Can use triazofurin monophosphate (TrMP) as substrate. Can also use GTP and ITP as nucleotide donors. Also catalyzes the reverse reaction, i.e. the pyrophosphorolytic cleavage of NAD(+). For the pyrophosphorolytic activity, can use NAD(+), NADH, NaAD, nicotinic acid adenine dinucleotide phosphate (NHD), nicotinamide guanine dinucleotide (NGD) as substrates. Fails to cleave phosphorylated dinucleotides NADP(+), NADPH and NaADP(+). Protects against axonal degeneration following injury. May be involved in the maintenance of axonal integrity. Also functions as a stress-response chaperone protein that prevents toxic aggregation of proteins; this function may be independent of its NAD(+) synthesis activity.</text>
</comment>
<dbReference type="CDD" id="cd09286">
    <property type="entry name" value="NMNAT_Eukarya"/>
    <property type="match status" value="1"/>
</dbReference>
<keyword evidence="13" id="KW-0496">Mitochondrion</keyword>
<dbReference type="GO" id="GO:0000309">
    <property type="term" value="F:nicotinamide-nucleotide adenylyltransferase activity"/>
    <property type="evidence" value="ECO:0007669"/>
    <property type="project" value="UniProtKB-EC"/>
</dbReference>
<dbReference type="Gene3D" id="3.40.50.620">
    <property type="entry name" value="HUPs"/>
    <property type="match status" value="1"/>
</dbReference>
<evidence type="ECO:0000256" key="3">
    <source>
        <dbReference type="ARBA" id="ARBA00004658"/>
    </source>
</evidence>
<evidence type="ECO:0000256" key="6">
    <source>
        <dbReference type="ARBA" id="ARBA00011881"/>
    </source>
</evidence>
<evidence type="ECO:0000256" key="1">
    <source>
        <dbReference type="ARBA" id="ARBA00001946"/>
    </source>
</evidence>
<keyword evidence="12 16" id="KW-0520">NAD</keyword>
<evidence type="ECO:0000256" key="4">
    <source>
        <dbReference type="ARBA" id="ARBA00005019"/>
    </source>
</evidence>
<keyword evidence="11 16" id="KW-0067">ATP-binding</keyword>
<dbReference type="PANTHER" id="PTHR12039">
    <property type="entry name" value="NICOTINAMIDE MONONUCLEOTIDE ADENYLYLTRANSFERASE"/>
    <property type="match status" value="1"/>
</dbReference>
<feature type="domain" description="Cytidyltransferase-like" evidence="17">
    <location>
        <begin position="9"/>
        <end position="215"/>
    </location>
</feature>
<evidence type="ECO:0000256" key="5">
    <source>
        <dbReference type="ARBA" id="ARBA00007064"/>
    </source>
</evidence>
<dbReference type="GO" id="GO:0005759">
    <property type="term" value="C:mitochondrial matrix"/>
    <property type="evidence" value="ECO:0007669"/>
    <property type="project" value="UniProtKB-ARBA"/>
</dbReference>
<sequence length="398" mass="44723">MGPQKVILLACGSFNPITNMHLRMFEIARDHLHRMGSHEIVGGVVSPVHDAYGKKDLESSTQRIAMLKIALKDHDWVRLSDWECRQESWSRTRQVLHYHQNVLNAVTSTNNNRLDASESDTSWIPENVKNSDNEPIRVKLLCGADLLESFGTPGLWADEDIADIVGQHGLVVITRASYNPNEFIYNSDMLTSYMANIMLVTEWIRNEISSTRIRRALRRSESVRYLIPDKVIDYIHRHNLYGSQKSKYLQPALHPTASTVFLTPSPSDVPMEAPNSMSCMYICNNNIFSRQNYDKNENDMPSTVKVSGTIKHPGQAVKIITDSTGSTKILSGEVCKERSALKTSKSCTSFQDLDSKASPKSTATNASLKECKSCDENLIKFIFTKHGIQVISDVETVV</sequence>
<proteinExistence type="inferred from homology"/>
<dbReference type="SUPFAM" id="SSF52374">
    <property type="entry name" value="Nucleotidylyl transferase"/>
    <property type="match status" value="1"/>
</dbReference>
<comment type="pathway">
    <text evidence="3 16">Cofactor biosynthesis; NAD(+) biosynthesis; NAD(+) from nicotinamide D-ribonucleotide: step 1/1.</text>
</comment>
<dbReference type="InterPro" id="IPR014729">
    <property type="entry name" value="Rossmann-like_a/b/a_fold"/>
</dbReference>
<comment type="subcellular location">
    <subcellularLocation>
        <location evidence="2">Mitochondrion</location>
    </subcellularLocation>
</comment>
<dbReference type="FunFam" id="3.40.50.620:FF:000221">
    <property type="entry name" value="Nicotinamide/nicotinic acid mononucleotide adenylyltransferase 3"/>
    <property type="match status" value="1"/>
</dbReference>
<comment type="pathway">
    <text evidence="4">Cofactor biosynthesis; NAD(+) biosynthesis; deamido-NAD(+) from nicotinate D-ribonucleotide: step 1/1.</text>
</comment>
<name>A0A9P0L8S6_ACAOB</name>
<dbReference type="OrthoDB" id="422187at2759"/>
<dbReference type="EC" id="2.7.7.18" evidence="16"/>
<dbReference type="InterPro" id="IPR045094">
    <property type="entry name" value="NMNAT_euk"/>
</dbReference>
<dbReference type="EMBL" id="CAKOFQ010007090">
    <property type="protein sequence ID" value="CAH1990523.1"/>
    <property type="molecule type" value="Genomic_DNA"/>
</dbReference>
<comment type="cofactor">
    <cofactor evidence="1">
        <name>Mg(2+)</name>
        <dbReference type="ChEBI" id="CHEBI:18420"/>
    </cofactor>
</comment>
<dbReference type="InterPro" id="IPR051182">
    <property type="entry name" value="Euk_NMN_adenylyltrnsfrase"/>
</dbReference>
<dbReference type="Proteomes" id="UP001152888">
    <property type="component" value="Unassembled WGS sequence"/>
</dbReference>
<evidence type="ECO:0000313" key="19">
    <source>
        <dbReference type="Proteomes" id="UP001152888"/>
    </source>
</evidence>
<evidence type="ECO:0000256" key="15">
    <source>
        <dbReference type="ARBA" id="ARBA00093425"/>
    </source>
</evidence>
<evidence type="ECO:0000256" key="2">
    <source>
        <dbReference type="ARBA" id="ARBA00004173"/>
    </source>
</evidence>
<dbReference type="InterPro" id="IPR004821">
    <property type="entry name" value="Cyt_trans-like"/>
</dbReference>
<accession>A0A9P0L8S6</accession>
<dbReference type="AlphaFoldDB" id="A0A9P0L8S6"/>
<keyword evidence="8 16" id="KW-0808">Transferase</keyword>
<gene>
    <name evidence="18" type="ORF">ACAOBT_LOCUS19710</name>
</gene>
<evidence type="ECO:0000256" key="14">
    <source>
        <dbReference type="ARBA" id="ARBA00048721"/>
    </source>
</evidence>
<evidence type="ECO:0000256" key="11">
    <source>
        <dbReference type="ARBA" id="ARBA00022840"/>
    </source>
</evidence>
<evidence type="ECO:0000256" key="13">
    <source>
        <dbReference type="ARBA" id="ARBA00023128"/>
    </source>
</evidence>
<evidence type="ECO:0000259" key="17">
    <source>
        <dbReference type="Pfam" id="PF01467"/>
    </source>
</evidence>
<comment type="subunit">
    <text evidence="6">Homotetramer.</text>
</comment>
<comment type="caution">
    <text evidence="18">The sequence shown here is derived from an EMBL/GenBank/DDBJ whole genome shotgun (WGS) entry which is preliminary data.</text>
</comment>
<evidence type="ECO:0000256" key="10">
    <source>
        <dbReference type="ARBA" id="ARBA00022741"/>
    </source>
</evidence>
<comment type="catalytic activity">
    <reaction evidence="14 16">
        <text>nicotinate beta-D-ribonucleotide + ATP + H(+) = deamido-NAD(+) + diphosphate</text>
        <dbReference type="Rhea" id="RHEA:22860"/>
        <dbReference type="ChEBI" id="CHEBI:15378"/>
        <dbReference type="ChEBI" id="CHEBI:30616"/>
        <dbReference type="ChEBI" id="CHEBI:33019"/>
        <dbReference type="ChEBI" id="CHEBI:57502"/>
        <dbReference type="ChEBI" id="CHEBI:58437"/>
        <dbReference type="EC" id="2.7.7.18"/>
    </reaction>
</comment>
<reference evidence="18" key="1">
    <citation type="submission" date="2022-03" db="EMBL/GenBank/DDBJ databases">
        <authorList>
            <person name="Sayadi A."/>
        </authorList>
    </citation>
    <scope>NUCLEOTIDE SEQUENCE</scope>
</reference>
<evidence type="ECO:0000256" key="9">
    <source>
        <dbReference type="ARBA" id="ARBA00022695"/>
    </source>
</evidence>
<keyword evidence="10 16" id="KW-0547">Nucleotide-binding</keyword>
<dbReference type="InterPro" id="IPR005248">
    <property type="entry name" value="NadD/NMNAT"/>
</dbReference>
<keyword evidence="9 16" id="KW-0548">Nucleotidyltransferase</keyword>
<dbReference type="EC" id="2.7.7.1" evidence="16"/>
<evidence type="ECO:0000256" key="8">
    <source>
        <dbReference type="ARBA" id="ARBA00022679"/>
    </source>
</evidence>
<dbReference type="GO" id="GO:0005524">
    <property type="term" value="F:ATP binding"/>
    <property type="evidence" value="ECO:0007669"/>
    <property type="project" value="UniProtKB-KW"/>
</dbReference>
<evidence type="ECO:0000256" key="12">
    <source>
        <dbReference type="ARBA" id="ARBA00023027"/>
    </source>
</evidence>
<evidence type="ECO:0000313" key="18">
    <source>
        <dbReference type="EMBL" id="CAH1990523.1"/>
    </source>
</evidence>
<evidence type="ECO:0000256" key="16">
    <source>
        <dbReference type="RuleBase" id="RU362021"/>
    </source>
</evidence>
<dbReference type="Pfam" id="PF01467">
    <property type="entry name" value="CTP_transf_like"/>
    <property type="match status" value="1"/>
</dbReference>
<dbReference type="PANTHER" id="PTHR12039:SF0">
    <property type="entry name" value="NICOTINAMIDE-NUCLEOTIDE ADENYLYLTRANSFERASE"/>
    <property type="match status" value="1"/>
</dbReference>
<organism evidence="18 19">
    <name type="scientific">Acanthoscelides obtectus</name>
    <name type="common">Bean weevil</name>
    <name type="synonym">Bruchus obtectus</name>
    <dbReference type="NCBI Taxonomy" id="200917"/>
    <lineage>
        <taxon>Eukaryota</taxon>
        <taxon>Metazoa</taxon>
        <taxon>Ecdysozoa</taxon>
        <taxon>Arthropoda</taxon>
        <taxon>Hexapoda</taxon>
        <taxon>Insecta</taxon>
        <taxon>Pterygota</taxon>
        <taxon>Neoptera</taxon>
        <taxon>Endopterygota</taxon>
        <taxon>Coleoptera</taxon>
        <taxon>Polyphaga</taxon>
        <taxon>Cucujiformia</taxon>
        <taxon>Chrysomeloidea</taxon>
        <taxon>Chrysomelidae</taxon>
        <taxon>Bruchinae</taxon>
        <taxon>Bruchini</taxon>
        <taxon>Acanthoscelides</taxon>
    </lineage>
</organism>
<comment type="catalytic activity">
    <reaction evidence="16">
        <text>beta-nicotinamide D-ribonucleotide + ATP + H(+) = diphosphate + NAD(+)</text>
        <dbReference type="Rhea" id="RHEA:21360"/>
        <dbReference type="ChEBI" id="CHEBI:14649"/>
        <dbReference type="ChEBI" id="CHEBI:15378"/>
        <dbReference type="ChEBI" id="CHEBI:30616"/>
        <dbReference type="ChEBI" id="CHEBI:33019"/>
        <dbReference type="ChEBI" id="CHEBI:57540"/>
        <dbReference type="EC" id="2.7.7.1"/>
    </reaction>
</comment>
<dbReference type="GO" id="GO:0004515">
    <property type="term" value="F:nicotinate-nucleotide adenylyltransferase activity"/>
    <property type="evidence" value="ECO:0007669"/>
    <property type="project" value="UniProtKB-EC"/>
</dbReference>
<dbReference type="NCBIfam" id="TIGR00482">
    <property type="entry name" value="nicotinate (nicotinamide) nucleotide adenylyltransferase"/>
    <property type="match status" value="1"/>
</dbReference>
<dbReference type="GO" id="GO:0009435">
    <property type="term" value="P:NAD+ biosynthetic process"/>
    <property type="evidence" value="ECO:0007669"/>
    <property type="project" value="InterPro"/>
</dbReference>
<protein>
    <recommendedName>
        <fullName evidence="16">Nicotinamide-nucleotide adenylyltransferase</fullName>
        <ecNumber evidence="16">2.7.7.1</ecNumber>
        <ecNumber evidence="16">2.7.7.18</ecNumber>
    </recommendedName>
</protein>
<comment type="similarity">
    <text evidence="5 16">Belongs to the eukaryotic NMN adenylyltransferase family.</text>
</comment>
<evidence type="ECO:0000256" key="7">
    <source>
        <dbReference type="ARBA" id="ARBA00022642"/>
    </source>
</evidence>
<keyword evidence="7 16" id="KW-0662">Pyridine nucleotide biosynthesis</keyword>
<keyword evidence="19" id="KW-1185">Reference proteome</keyword>